<dbReference type="STRING" id="9305.ENSSHAP00000005301"/>
<dbReference type="InterPro" id="IPR043247">
    <property type="entry name" value="CCDC183"/>
</dbReference>
<dbReference type="PANTHER" id="PTHR47115:SF1">
    <property type="entry name" value="COILED-COIL DOMAIN-CONTAINING PROTEIN 183"/>
    <property type="match status" value="1"/>
</dbReference>
<dbReference type="RefSeq" id="XP_012409503.1">
    <property type="nucleotide sequence ID" value="XM_012554049.3"/>
</dbReference>
<dbReference type="GeneID" id="100934226"/>
<accession>G3VQ46</accession>
<dbReference type="HOGENOM" id="CLU_575639_0_0_1"/>
<evidence type="ECO:0000256" key="1">
    <source>
        <dbReference type="SAM" id="Coils"/>
    </source>
</evidence>
<keyword evidence="3" id="KW-1185">Reference proteome</keyword>
<organism evidence="2 3">
    <name type="scientific">Sarcophilus harrisii</name>
    <name type="common">Tasmanian devil</name>
    <name type="synonym">Sarcophilus laniarius</name>
    <dbReference type="NCBI Taxonomy" id="9305"/>
    <lineage>
        <taxon>Eukaryota</taxon>
        <taxon>Metazoa</taxon>
        <taxon>Chordata</taxon>
        <taxon>Craniata</taxon>
        <taxon>Vertebrata</taxon>
        <taxon>Euteleostomi</taxon>
        <taxon>Mammalia</taxon>
        <taxon>Metatheria</taxon>
        <taxon>Dasyuromorphia</taxon>
        <taxon>Dasyuridae</taxon>
        <taxon>Sarcophilus</taxon>
    </lineage>
</organism>
<dbReference type="OrthoDB" id="10255247at2759"/>
<dbReference type="GeneTree" id="ENSGT00940000163544"/>
<dbReference type="Proteomes" id="UP000007648">
    <property type="component" value="Unassembled WGS sequence"/>
</dbReference>
<dbReference type="PANTHER" id="PTHR47115">
    <property type="entry name" value="COILED-COIL DOMAIN-CONTAINING PROTEIN 183"/>
    <property type="match status" value="1"/>
</dbReference>
<gene>
    <name evidence="2" type="primary">CCDC183</name>
</gene>
<keyword evidence="1" id="KW-0175">Coiled coil</keyword>
<dbReference type="eggNOG" id="ENOG502QTFP">
    <property type="taxonomic scope" value="Eukaryota"/>
</dbReference>
<evidence type="ECO:0000313" key="2">
    <source>
        <dbReference type="Ensembl" id="ENSSHAP00000005301.2"/>
    </source>
</evidence>
<dbReference type="AlphaFoldDB" id="G3VQ46"/>
<reference evidence="2" key="3">
    <citation type="submission" date="2025-09" db="UniProtKB">
        <authorList>
            <consortium name="Ensembl"/>
        </authorList>
    </citation>
    <scope>IDENTIFICATION</scope>
</reference>
<name>G3VQ46_SARHA</name>
<dbReference type="Ensembl" id="ENSSHAT00000005354.2">
    <property type="protein sequence ID" value="ENSSHAP00000005301.2"/>
    <property type="gene ID" value="ENSSHAG00000004635.2"/>
</dbReference>
<protein>
    <submittedName>
        <fullName evidence="2">Coiled-coil domain containing 183</fullName>
    </submittedName>
</protein>
<feature type="coiled-coil region" evidence="1">
    <location>
        <begin position="298"/>
        <end position="378"/>
    </location>
</feature>
<sequence>MRVHELENLKDKIQELKTIINFQEKSRLLQTKAFEDKTSQNKDLIHILQKNLRHFQQDWTVAKRVAREKLRKYVFDRVNVHNVMLHLVRQRGEMLESMQTELDHLLDQQNYSKEELKQLQMIRQLENNIEKTMIKIDTCQNIYMLYIRLLDYLKNELAHYPQELDKLQHMVVQYQKDLTDMNLMTQEAIKLTEEAKVNMTEMETAFLAERRAREQKLTQQKKMIEKIQSASSEKQRRGRLEMEYTSNLMTPEPVKGKKQSLSKSDMEYQAAVTQIVDKVKNAVQCSHLWDIAGRFLAQKNTQENLLQQTEEYEQKRKELEAQLQKLDLERAVLKFHQSPDVNKIDSFKDQEERMKELLEEAKERLELENHKLVKSEQLLLNIELGIDNLFLRLISIPLPSEKGFPSPADSKDAYSKLQYCEKKLIHLIERTKDYVDICEESSQKVKDFLEETTLHQKHNVRIAFEDAYEDETESFQFPDVESTFVLSRDDIKKQSDNLIEAKLKNNKRPKKK</sequence>
<evidence type="ECO:0000313" key="3">
    <source>
        <dbReference type="Proteomes" id="UP000007648"/>
    </source>
</evidence>
<reference evidence="2 3" key="1">
    <citation type="journal article" date="2011" name="Proc. Natl. Acad. Sci. U.S.A.">
        <title>Genetic diversity and population structure of the endangered marsupial Sarcophilus harrisii (Tasmanian devil).</title>
        <authorList>
            <person name="Miller W."/>
            <person name="Hayes V.M."/>
            <person name="Ratan A."/>
            <person name="Petersen D.C."/>
            <person name="Wittekindt N.E."/>
            <person name="Miller J."/>
            <person name="Walenz B."/>
            <person name="Knight J."/>
            <person name="Qi J."/>
            <person name="Zhao F."/>
            <person name="Wang Q."/>
            <person name="Bedoya-Reina O.C."/>
            <person name="Katiyar N."/>
            <person name="Tomsho L.P."/>
            <person name="Kasson L.M."/>
            <person name="Hardie R.A."/>
            <person name="Woodbridge P."/>
            <person name="Tindall E.A."/>
            <person name="Bertelsen M.F."/>
            <person name="Dixon D."/>
            <person name="Pyecroft S."/>
            <person name="Helgen K.M."/>
            <person name="Lesk A.M."/>
            <person name="Pringle T.H."/>
            <person name="Patterson N."/>
            <person name="Zhang Y."/>
            <person name="Kreiss A."/>
            <person name="Woods G.M."/>
            <person name="Jones M.E."/>
            <person name="Schuster S.C."/>
        </authorList>
    </citation>
    <scope>NUCLEOTIDE SEQUENCE [LARGE SCALE GENOMIC DNA]</scope>
</reference>
<proteinExistence type="predicted"/>
<reference evidence="2" key="2">
    <citation type="submission" date="2025-08" db="UniProtKB">
        <authorList>
            <consortium name="Ensembl"/>
        </authorList>
    </citation>
    <scope>IDENTIFICATION</scope>
</reference>
<dbReference type="CTD" id="84960"/>